<comment type="caution">
    <text evidence="1">The sequence shown here is derived from an EMBL/GenBank/DDBJ whole genome shotgun (WGS) entry which is preliminary data.</text>
</comment>
<accession>A0A5B7JCV4</accession>
<protein>
    <submittedName>
        <fullName evidence="1">Uncharacterized protein</fullName>
    </submittedName>
</protein>
<name>A0A5B7JCV4_PORTR</name>
<evidence type="ECO:0000313" key="1">
    <source>
        <dbReference type="EMBL" id="MPC92709.1"/>
    </source>
</evidence>
<keyword evidence="2" id="KW-1185">Reference proteome</keyword>
<sequence>MDNSSWTAPPGAAQPMGIQSTAGAVPVMNDKGECVVMVAAMAQGLQQHLASCCPVLQVSHCLAAHAPLNYSGHRTASREGHRAHLG</sequence>
<gene>
    <name evidence="1" type="ORF">E2C01_087814</name>
</gene>
<dbReference type="AlphaFoldDB" id="A0A5B7JCV4"/>
<dbReference type="Proteomes" id="UP000324222">
    <property type="component" value="Unassembled WGS sequence"/>
</dbReference>
<proteinExistence type="predicted"/>
<reference evidence="1 2" key="1">
    <citation type="submission" date="2019-05" db="EMBL/GenBank/DDBJ databases">
        <title>Another draft genome of Portunus trituberculatus and its Hox gene families provides insights of decapod evolution.</title>
        <authorList>
            <person name="Jeong J.-H."/>
            <person name="Song I."/>
            <person name="Kim S."/>
            <person name="Choi T."/>
            <person name="Kim D."/>
            <person name="Ryu S."/>
            <person name="Kim W."/>
        </authorList>
    </citation>
    <scope>NUCLEOTIDE SEQUENCE [LARGE SCALE GENOMIC DNA]</scope>
    <source>
        <tissue evidence="1">Muscle</tissue>
    </source>
</reference>
<dbReference type="EMBL" id="VSRR010092222">
    <property type="protein sequence ID" value="MPC92709.1"/>
    <property type="molecule type" value="Genomic_DNA"/>
</dbReference>
<organism evidence="1 2">
    <name type="scientific">Portunus trituberculatus</name>
    <name type="common">Swimming crab</name>
    <name type="synonym">Neptunus trituberculatus</name>
    <dbReference type="NCBI Taxonomy" id="210409"/>
    <lineage>
        <taxon>Eukaryota</taxon>
        <taxon>Metazoa</taxon>
        <taxon>Ecdysozoa</taxon>
        <taxon>Arthropoda</taxon>
        <taxon>Crustacea</taxon>
        <taxon>Multicrustacea</taxon>
        <taxon>Malacostraca</taxon>
        <taxon>Eumalacostraca</taxon>
        <taxon>Eucarida</taxon>
        <taxon>Decapoda</taxon>
        <taxon>Pleocyemata</taxon>
        <taxon>Brachyura</taxon>
        <taxon>Eubrachyura</taxon>
        <taxon>Portunoidea</taxon>
        <taxon>Portunidae</taxon>
        <taxon>Portuninae</taxon>
        <taxon>Portunus</taxon>
    </lineage>
</organism>
<evidence type="ECO:0000313" key="2">
    <source>
        <dbReference type="Proteomes" id="UP000324222"/>
    </source>
</evidence>